<evidence type="ECO:0000313" key="1">
    <source>
        <dbReference type="EMBL" id="JAD56050.1"/>
    </source>
</evidence>
<sequence length="30" mass="3431">MFATLECFASCTILCVICEAFFLFFSDINM</sequence>
<dbReference type="EMBL" id="GBRH01241845">
    <property type="protein sequence ID" value="JAD56050.1"/>
    <property type="molecule type" value="Transcribed_RNA"/>
</dbReference>
<name>A0A0A9B4G7_ARUDO</name>
<proteinExistence type="predicted"/>
<organism evidence="1">
    <name type="scientific">Arundo donax</name>
    <name type="common">Giant reed</name>
    <name type="synonym">Donax arundinaceus</name>
    <dbReference type="NCBI Taxonomy" id="35708"/>
    <lineage>
        <taxon>Eukaryota</taxon>
        <taxon>Viridiplantae</taxon>
        <taxon>Streptophyta</taxon>
        <taxon>Embryophyta</taxon>
        <taxon>Tracheophyta</taxon>
        <taxon>Spermatophyta</taxon>
        <taxon>Magnoliopsida</taxon>
        <taxon>Liliopsida</taxon>
        <taxon>Poales</taxon>
        <taxon>Poaceae</taxon>
        <taxon>PACMAD clade</taxon>
        <taxon>Arundinoideae</taxon>
        <taxon>Arundineae</taxon>
        <taxon>Arundo</taxon>
    </lineage>
</organism>
<accession>A0A0A9B4G7</accession>
<protein>
    <submittedName>
        <fullName evidence="1">Uncharacterized protein</fullName>
    </submittedName>
</protein>
<reference evidence="1" key="1">
    <citation type="submission" date="2014-09" db="EMBL/GenBank/DDBJ databases">
        <authorList>
            <person name="Magalhaes I.L.F."/>
            <person name="Oliveira U."/>
            <person name="Santos F.R."/>
            <person name="Vidigal T.H.D.A."/>
            <person name="Brescovit A.D."/>
            <person name="Santos A.J."/>
        </authorList>
    </citation>
    <scope>NUCLEOTIDE SEQUENCE</scope>
    <source>
        <tissue evidence="1">Shoot tissue taken approximately 20 cm above the soil surface</tissue>
    </source>
</reference>
<reference evidence="1" key="2">
    <citation type="journal article" date="2015" name="Data Brief">
        <title>Shoot transcriptome of the giant reed, Arundo donax.</title>
        <authorList>
            <person name="Barrero R.A."/>
            <person name="Guerrero F.D."/>
            <person name="Moolhuijzen P."/>
            <person name="Goolsby J.A."/>
            <person name="Tidwell J."/>
            <person name="Bellgard S.E."/>
            <person name="Bellgard M.I."/>
        </authorList>
    </citation>
    <scope>NUCLEOTIDE SEQUENCE</scope>
    <source>
        <tissue evidence="1">Shoot tissue taken approximately 20 cm above the soil surface</tissue>
    </source>
</reference>
<dbReference type="AlphaFoldDB" id="A0A0A9B4G7"/>